<gene>
    <name evidence="1" type="ORF">HZI73_11640</name>
</gene>
<sequence>MYVNDSEVKTLIELTENFLEFLDLLYQQGNITATQFTEMTEKKIEFIDKMRDNHIPLKA</sequence>
<evidence type="ECO:0000313" key="2">
    <source>
        <dbReference type="Proteomes" id="UP000683246"/>
    </source>
</evidence>
<accession>A0A8J8MJN4</accession>
<reference evidence="1" key="1">
    <citation type="submission" date="2020-07" db="EMBL/GenBank/DDBJ databases">
        <title>Vallitalea pronyensis genome.</title>
        <authorList>
            <person name="Postec A."/>
        </authorList>
    </citation>
    <scope>NUCLEOTIDE SEQUENCE</scope>
    <source>
        <strain evidence="1">FatNI3</strain>
    </source>
</reference>
<keyword evidence="2" id="KW-1185">Reference proteome</keyword>
<name>A0A8J8MJN4_9FIRM</name>
<organism evidence="1 2">
    <name type="scientific">Vallitalea pronyensis</name>
    <dbReference type="NCBI Taxonomy" id="1348613"/>
    <lineage>
        <taxon>Bacteria</taxon>
        <taxon>Bacillati</taxon>
        <taxon>Bacillota</taxon>
        <taxon>Clostridia</taxon>
        <taxon>Lachnospirales</taxon>
        <taxon>Vallitaleaceae</taxon>
        <taxon>Vallitalea</taxon>
    </lineage>
</organism>
<proteinExistence type="predicted"/>
<dbReference type="RefSeq" id="WP_212698394.1">
    <property type="nucleotide sequence ID" value="NZ_CP058649.1"/>
</dbReference>
<protein>
    <submittedName>
        <fullName evidence="1">Uncharacterized protein</fullName>
    </submittedName>
</protein>
<evidence type="ECO:0000313" key="1">
    <source>
        <dbReference type="EMBL" id="QUI22899.1"/>
    </source>
</evidence>
<dbReference type="Proteomes" id="UP000683246">
    <property type="component" value="Chromosome"/>
</dbReference>
<dbReference type="AlphaFoldDB" id="A0A8J8MJN4"/>
<dbReference type="EMBL" id="CP058649">
    <property type="protein sequence ID" value="QUI22899.1"/>
    <property type="molecule type" value="Genomic_DNA"/>
</dbReference>
<dbReference type="KEGG" id="vpy:HZI73_11640"/>